<evidence type="ECO:0008006" key="3">
    <source>
        <dbReference type="Google" id="ProtNLM"/>
    </source>
</evidence>
<dbReference type="HOGENOM" id="CLU_148464_0_0_6"/>
<organism evidence="1 2">
    <name type="scientific">Acinetobacter guillouiae NIPH 991</name>
    <dbReference type="NCBI Taxonomy" id="1217656"/>
    <lineage>
        <taxon>Bacteria</taxon>
        <taxon>Pseudomonadati</taxon>
        <taxon>Pseudomonadota</taxon>
        <taxon>Gammaproteobacteria</taxon>
        <taxon>Moraxellales</taxon>
        <taxon>Moraxellaceae</taxon>
        <taxon>Acinetobacter</taxon>
    </lineage>
</organism>
<dbReference type="Proteomes" id="UP000013148">
    <property type="component" value="Unassembled WGS sequence"/>
</dbReference>
<comment type="caution">
    <text evidence="1">The sequence shown here is derived from an EMBL/GenBank/DDBJ whole genome shotgun (WGS) entry which is preliminary data.</text>
</comment>
<dbReference type="AlphaFoldDB" id="N8Y2I5"/>
<protein>
    <recommendedName>
        <fullName evidence="3">Phage antitermination protein Q</fullName>
    </recommendedName>
</protein>
<dbReference type="PATRIC" id="fig|1217656.3.peg.4185"/>
<reference evidence="1 2" key="1">
    <citation type="submission" date="2013-02" db="EMBL/GenBank/DDBJ databases">
        <title>The Genome Sequence of Acinetobacter guillouiae NIPH 991.</title>
        <authorList>
            <consortium name="The Broad Institute Genome Sequencing Platform"/>
            <consortium name="The Broad Institute Genome Sequencing Center for Infectious Disease"/>
            <person name="Cerqueira G."/>
            <person name="Feldgarden M."/>
            <person name="Courvalin P."/>
            <person name="Perichon B."/>
            <person name="Grillot-Courvalin C."/>
            <person name="Clermont D."/>
            <person name="Rocha E."/>
            <person name="Yoon E.-J."/>
            <person name="Nemec A."/>
            <person name="Walker B."/>
            <person name="Young S.K."/>
            <person name="Zeng Q."/>
            <person name="Gargeya S."/>
            <person name="Fitzgerald M."/>
            <person name="Haas B."/>
            <person name="Abouelleil A."/>
            <person name="Alvarado L."/>
            <person name="Arachchi H.M."/>
            <person name="Berlin A.M."/>
            <person name="Chapman S.B."/>
            <person name="Dewar J."/>
            <person name="Goldberg J."/>
            <person name="Griggs A."/>
            <person name="Gujja S."/>
            <person name="Hansen M."/>
            <person name="Howarth C."/>
            <person name="Imamovic A."/>
            <person name="Larimer J."/>
            <person name="McCowan C."/>
            <person name="Murphy C."/>
            <person name="Neiman D."/>
            <person name="Pearson M."/>
            <person name="Priest M."/>
            <person name="Roberts A."/>
            <person name="Saif S."/>
            <person name="Shea T."/>
            <person name="Sisk P."/>
            <person name="Sykes S."/>
            <person name="Wortman J."/>
            <person name="Nusbaum C."/>
            <person name="Birren B."/>
        </authorList>
    </citation>
    <scope>NUCLEOTIDE SEQUENCE [LARGE SCALE GENOMIC DNA]</scope>
    <source>
        <strain evidence="1 2">NIPH 991</strain>
    </source>
</reference>
<gene>
    <name evidence="1" type="ORF">F964_04245</name>
</gene>
<accession>N8Y2I5</accession>
<dbReference type="eggNOG" id="ENOG5031RBM">
    <property type="taxonomic scope" value="Bacteria"/>
</dbReference>
<keyword evidence="2" id="KW-1185">Reference proteome</keyword>
<dbReference type="EMBL" id="APPJ01000014">
    <property type="protein sequence ID" value="ENV15519.1"/>
    <property type="molecule type" value="Genomic_DNA"/>
</dbReference>
<dbReference type="RefSeq" id="WP_004823310.1">
    <property type="nucleotide sequence ID" value="NZ_KB849456.1"/>
</dbReference>
<name>N8Y2I5_ACIGI</name>
<sequence length="150" mass="17806">MNSKIEIMDWPKLTLEDWFKQYGAWISINRMRGGHEPDQLEINQIYWLAREKEAKIRPNSKQVIIEISDFEALQVEKMIYELKHSKTICKFARPAINLFIEKWVCGLSLDQMAERFKLSRSSINSMLYAGEFYLAGHDKRLKLNKKFAFK</sequence>
<evidence type="ECO:0000313" key="2">
    <source>
        <dbReference type="Proteomes" id="UP000013148"/>
    </source>
</evidence>
<evidence type="ECO:0000313" key="1">
    <source>
        <dbReference type="EMBL" id="ENV15519.1"/>
    </source>
</evidence>
<proteinExistence type="predicted"/>